<name>A0ABU8JQV7_DICCH</name>
<evidence type="ECO:0000313" key="5">
    <source>
        <dbReference type="EMBL" id="MEI7065478.1"/>
    </source>
</evidence>
<dbReference type="PANTHER" id="PTHR47062:SF1">
    <property type="entry name" value="SMALL HEAT SHOCK PROTEIN IBPA"/>
    <property type="match status" value="1"/>
</dbReference>
<evidence type="ECO:0000259" key="4">
    <source>
        <dbReference type="PROSITE" id="PS01031"/>
    </source>
</evidence>
<dbReference type="InterPro" id="IPR037913">
    <property type="entry name" value="ACD_IbpA/B"/>
</dbReference>
<dbReference type="Pfam" id="PF00011">
    <property type="entry name" value="HSP20"/>
    <property type="match status" value="1"/>
</dbReference>
<proteinExistence type="inferred from homology"/>
<sequence>MAFKSVSLFPAVTDALFSDRFNRIDRLFSQLTGDTPLTATPSYDIRRLDDTHYGITVSVPGWREEELEINTQGGQLTISGKHKDEVSQEQQEQENWLYRGINRTDFSISYSLPEHVKVEGAHLENGLLTIHLQQDIPENEKPKKIAIENRNQAGVQALEHEH</sequence>
<keyword evidence="1" id="KW-0346">Stress response</keyword>
<dbReference type="Proteomes" id="UP001359469">
    <property type="component" value="Unassembled WGS sequence"/>
</dbReference>
<accession>A0ABU8JQV7</accession>
<feature type="domain" description="SHSP" evidence="4">
    <location>
        <begin position="34"/>
        <end position="150"/>
    </location>
</feature>
<comment type="similarity">
    <text evidence="2 3">Belongs to the small heat shock protein (HSP20) family.</text>
</comment>
<evidence type="ECO:0000256" key="3">
    <source>
        <dbReference type="RuleBase" id="RU003616"/>
    </source>
</evidence>
<keyword evidence="6" id="KW-1185">Reference proteome</keyword>
<reference evidence="5 6" key="1">
    <citation type="submission" date="2024-03" db="EMBL/GenBank/DDBJ databases">
        <title>Analysis of soft rot Pectobacteriaceae population diversity in US potato growing regions between 2016 and 2022.</title>
        <authorList>
            <person name="Ma X."/>
            <person name="Zhang X."/>
            <person name="Stodghill P."/>
            <person name="Rioux R."/>
            <person name="Babler B."/>
            <person name="Shrestha S."/>
            <person name="Babler B."/>
            <person name="Rivedal H."/>
            <person name="Frost K."/>
            <person name="Hao J."/>
            <person name="Secor G."/>
            <person name="Swingle B."/>
        </authorList>
    </citation>
    <scope>NUCLEOTIDE SEQUENCE [LARGE SCALE GENOMIC DNA]</scope>
    <source>
        <strain evidence="5 6">SR64</strain>
    </source>
</reference>
<dbReference type="CDD" id="cd06470">
    <property type="entry name" value="ACD_IbpA-B_like"/>
    <property type="match status" value="1"/>
</dbReference>
<evidence type="ECO:0000256" key="2">
    <source>
        <dbReference type="PROSITE-ProRule" id="PRU00285"/>
    </source>
</evidence>
<protein>
    <submittedName>
        <fullName evidence="5">Hsp20 family protein</fullName>
    </submittedName>
</protein>
<organism evidence="5 6">
    <name type="scientific">Dickeya chrysanthemi</name>
    <name type="common">Pectobacterium chrysanthemi</name>
    <name type="synonym">Erwinia chrysanthemi</name>
    <dbReference type="NCBI Taxonomy" id="556"/>
    <lineage>
        <taxon>Bacteria</taxon>
        <taxon>Pseudomonadati</taxon>
        <taxon>Pseudomonadota</taxon>
        <taxon>Gammaproteobacteria</taxon>
        <taxon>Enterobacterales</taxon>
        <taxon>Pectobacteriaceae</taxon>
        <taxon>Dickeya</taxon>
    </lineage>
</organism>
<comment type="caution">
    <text evidence="5">The sequence shown here is derived from an EMBL/GenBank/DDBJ whole genome shotgun (WGS) entry which is preliminary data.</text>
</comment>
<evidence type="ECO:0000313" key="6">
    <source>
        <dbReference type="Proteomes" id="UP001359469"/>
    </source>
</evidence>
<evidence type="ECO:0000256" key="1">
    <source>
        <dbReference type="ARBA" id="ARBA00023016"/>
    </source>
</evidence>
<dbReference type="SUPFAM" id="SSF49764">
    <property type="entry name" value="HSP20-like chaperones"/>
    <property type="match status" value="1"/>
</dbReference>
<dbReference type="PROSITE" id="PS01031">
    <property type="entry name" value="SHSP"/>
    <property type="match status" value="1"/>
</dbReference>
<dbReference type="EMBL" id="JBBBOO010000015">
    <property type="protein sequence ID" value="MEI7065478.1"/>
    <property type="molecule type" value="Genomic_DNA"/>
</dbReference>
<dbReference type="RefSeq" id="WP_336680598.1">
    <property type="nucleotide sequence ID" value="NZ_JBBBOO010000015.1"/>
</dbReference>
<dbReference type="PANTHER" id="PTHR47062">
    <property type="match status" value="1"/>
</dbReference>
<gene>
    <name evidence="5" type="ORF">WCU84_17740</name>
</gene>
<dbReference type="InterPro" id="IPR002068">
    <property type="entry name" value="A-crystallin/Hsp20_dom"/>
</dbReference>
<dbReference type="InterPro" id="IPR008978">
    <property type="entry name" value="HSP20-like_chaperone"/>
</dbReference>
<dbReference type="Gene3D" id="2.60.40.790">
    <property type="match status" value="1"/>
</dbReference>